<organism evidence="2 3">
    <name type="scientific">Araneus ventricosus</name>
    <name type="common">Orbweaver spider</name>
    <name type="synonym">Epeira ventricosa</name>
    <dbReference type="NCBI Taxonomy" id="182803"/>
    <lineage>
        <taxon>Eukaryota</taxon>
        <taxon>Metazoa</taxon>
        <taxon>Ecdysozoa</taxon>
        <taxon>Arthropoda</taxon>
        <taxon>Chelicerata</taxon>
        <taxon>Arachnida</taxon>
        <taxon>Araneae</taxon>
        <taxon>Araneomorphae</taxon>
        <taxon>Entelegynae</taxon>
        <taxon>Araneoidea</taxon>
        <taxon>Araneidae</taxon>
        <taxon>Araneus</taxon>
    </lineage>
</organism>
<feature type="region of interest" description="Disordered" evidence="1">
    <location>
        <begin position="15"/>
        <end position="104"/>
    </location>
</feature>
<evidence type="ECO:0000313" key="2">
    <source>
        <dbReference type="EMBL" id="GBM93214.1"/>
    </source>
</evidence>
<comment type="caution">
    <text evidence="2">The sequence shown here is derived from an EMBL/GenBank/DDBJ whole genome shotgun (WGS) entry which is preliminary data.</text>
</comment>
<accession>A0A4Y2JTD3</accession>
<dbReference type="OrthoDB" id="6454202at2759"/>
<keyword evidence="3" id="KW-1185">Reference proteome</keyword>
<dbReference type="EMBL" id="BGPR01003859">
    <property type="protein sequence ID" value="GBM93214.1"/>
    <property type="molecule type" value="Genomic_DNA"/>
</dbReference>
<dbReference type="Proteomes" id="UP000499080">
    <property type="component" value="Unassembled WGS sequence"/>
</dbReference>
<feature type="compositionally biased region" description="Low complexity" evidence="1">
    <location>
        <begin position="42"/>
        <end position="56"/>
    </location>
</feature>
<name>A0A4Y2JTD3_ARAVE</name>
<gene>
    <name evidence="2" type="ORF">AVEN_143157_1</name>
</gene>
<proteinExistence type="predicted"/>
<feature type="compositionally biased region" description="Polar residues" evidence="1">
    <location>
        <begin position="17"/>
        <end position="26"/>
    </location>
</feature>
<dbReference type="AlphaFoldDB" id="A0A4Y2JTD3"/>
<reference evidence="2 3" key="1">
    <citation type="journal article" date="2019" name="Sci. Rep.">
        <title>Orb-weaving spider Araneus ventricosus genome elucidates the spidroin gene catalogue.</title>
        <authorList>
            <person name="Kono N."/>
            <person name="Nakamura H."/>
            <person name="Ohtoshi R."/>
            <person name="Moran D.A.P."/>
            <person name="Shinohara A."/>
            <person name="Yoshida Y."/>
            <person name="Fujiwara M."/>
            <person name="Mori M."/>
            <person name="Tomita M."/>
            <person name="Arakawa K."/>
        </authorList>
    </citation>
    <scope>NUCLEOTIDE SEQUENCE [LARGE SCALE GENOMIC DNA]</scope>
</reference>
<sequence length="214" mass="24589">MVSEYLCRTHHWPRQFDPTQLTNDLTRPQEPTEDDPLYTDINNAQTANNATANNQAEDNEEATDENNPGPSGLQSGGGVARKRQKRDQSPQPGPSTLQSDVDSPRRRFRTALNTFEVVKIFLTAAVFKDLLLFLNSSEKEVNEILEKKAQEKRGIKFYLNVKIRFVRYITETEKGILSFLFPHQMSNVSFGRITEGERENGFRGNRNIMRRIRD</sequence>
<protein>
    <submittedName>
        <fullName evidence="2">Uncharacterized protein</fullName>
    </submittedName>
</protein>
<evidence type="ECO:0000256" key="1">
    <source>
        <dbReference type="SAM" id="MobiDB-lite"/>
    </source>
</evidence>
<evidence type="ECO:0000313" key="3">
    <source>
        <dbReference type="Proteomes" id="UP000499080"/>
    </source>
</evidence>